<feature type="compositionally biased region" description="Basic and acidic residues" evidence="1">
    <location>
        <begin position="46"/>
        <end position="61"/>
    </location>
</feature>
<feature type="compositionally biased region" description="Basic residues" evidence="1">
    <location>
        <begin position="348"/>
        <end position="358"/>
    </location>
</feature>
<feature type="region of interest" description="Disordered" evidence="1">
    <location>
        <begin position="46"/>
        <end position="188"/>
    </location>
</feature>
<evidence type="ECO:0000313" key="2">
    <source>
        <dbReference type="EMBL" id="ROI15271.1"/>
    </source>
</evidence>
<dbReference type="EMBL" id="RJVU01079805">
    <property type="protein sequence ID" value="ROI15271.1"/>
    <property type="molecule type" value="Genomic_DNA"/>
</dbReference>
<feature type="compositionally biased region" description="Basic residues" evidence="1">
    <location>
        <begin position="9"/>
        <end position="24"/>
    </location>
</feature>
<feature type="region of interest" description="Disordered" evidence="1">
    <location>
        <begin position="264"/>
        <end position="358"/>
    </location>
</feature>
<protein>
    <submittedName>
        <fullName evidence="2">Uncharacterized protein</fullName>
    </submittedName>
</protein>
<dbReference type="AlphaFoldDB" id="A0A3N0XEN8"/>
<organism evidence="2 3">
    <name type="scientific">Anabarilius grahami</name>
    <name type="common">Kanglang fish</name>
    <name type="synonym">Barilius grahami</name>
    <dbReference type="NCBI Taxonomy" id="495550"/>
    <lineage>
        <taxon>Eukaryota</taxon>
        <taxon>Metazoa</taxon>
        <taxon>Chordata</taxon>
        <taxon>Craniata</taxon>
        <taxon>Vertebrata</taxon>
        <taxon>Euteleostomi</taxon>
        <taxon>Actinopterygii</taxon>
        <taxon>Neopterygii</taxon>
        <taxon>Teleostei</taxon>
        <taxon>Ostariophysi</taxon>
        <taxon>Cypriniformes</taxon>
        <taxon>Xenocyprididae</taxon>
        <taxon>Xenocypridinae</taxon>
        <taxon>Xenocypridinae incertae sedis</taxon>
        <taxon>Anabarilius</taxon>
    </lineage>
</organism>
<name>A0A3N0XEN8_ANAGA</name>
<feature type="compositionally biased region" description="Basic and acidic residues" evidence="1">
    <location>
        <begin position="102"/>
        <end position="117"/>
    </location>
</feature>
<evidence type="ECO:0000313" key="3">
    <source>
        <dbReference type="Proteomes" id="UP000281406"/>
    </source>
</evidence>
<dbReference type="Proteomes" id="UP000281406">
    <property type="component" value="Unassembled WGS sequence"/>
</dbReference>
<keyword evidence="3" id="KW-1185">Reference proteome</keyword>
<comment type="caution">
    <text evidence="2">The sequence shown here is derived from an EMBL/GenBank/DDBJ whole genome shotgun (WGS) entry which is preliminary data.</text>
</comment>
<feature type="region of interest" description="Disordered" evidence="1">
    <location>
        <begin position="1"/>
        <end position="29"/>
    </location>
</feature>
<reference evidence="2 3" key="1">
    <citation type="submission" date="2018-10" db="EMBL/GenBank/DDBJ databases">
        <title>Genome assembly for a Yunnan-Guizhou Plateau 3E fish, Anabarilius grahami (Regan), and its evolutionary and genetic applications.</title>
        <authorList>
            <person name="Jiang W."/>
        </authorList>
    </citation>
    <scope>NUCLEOTIDE SEQUENCE [LARGE SCALE GENOMIC DNA]</scope>
    <source>
        <strain evidence="2">AG-KIZ</strain>
        <tissue evidence="2">Muscle</tissue>
    </source>
</reference>
<gene>
    <name evidence="2" type="ORF">DPX16_12823</name>
</gene>
<feature type="compositionally biased region" description="Acidic residues" evidence="1">
    <location>
        <begin position="89"/>
        <end position="101"/>
    </location>
</feature>
<proteinExistence type="predicted"/>
<feature type="compositionally biased region" description="Basic residues" evidence="1">
    <location>
        <begin position="271"/>
        <end position="286"/>
    </location>
</feature>
<evidence type="ECO:0000256" key="1">
    <source>
        <dbReference type="SAM" id="MobiDB-lite"/>
    </source>
</evidence>
<sequence>MCREMKALIKTHKPHDKTKKREQKRQKEQEVLDLFIQQAIKEYKKKQMEEQKKKMEEKVERPPPYAPTYHDVKKQMPMVRGTLQVDGDLSFDETDEEDDEEQRQMREREEEYARQEDNGQGTHYANNGQEKTNKPTPMKRRLTVNTRRQQQQEQKEEEQKNPLMDCTYVKQKRQEEEQRGGGKRNPLLDNPYFYMAEAIQELNRAGGNVASEPMARDQEENASVDSLDHELNRLQETMERLSLEKQQRHLTKRARNLRRNLEEDKDEYYQRRRARSASPLGRHRKSSPHEEYKRVSGTLRLVKIPPEDPIWGKGEEGNLVPPEDSMPTLTPYPPFQLEEEWGGSKPVSSRRKILSRRT</sequence>
<accession>A0A3N0XEN8</accession>
<feature type="compositionally biased region" description="Polar residues" evidence="1">
    <location>
        <begin position="118"/>
        <end position="130"/>
    </location>
</feature>